<sequence length="295" mass="31848">MTTTPEKWDVLKVLNWTKGYLSEKGVENPRLEAEWMLCEALSMDRVGLYLNFDKPLSDAELAAYRSMVARRGKREPLQYILGTQEFMGLEFRVTPAVLIPRHDTEVLVTEAAKRGTAAQSVLDIGSGSGCVAIALAKALPQAEVCSVDVSAEALDVARGNAERNEAAVQFFQGSLFEPFAGRRFDMVVSNPPYIPNSELATLQAEVRGFEPMGALDGGADGLDFYRRIVSDAPGYLNPGGWLIFEVGAGQAPQVLRLLKAGGFAGETFTQTDPAGIERVVGGRLEGTDSAKCLSP</sequence>
<dbReference type="InterPro" id="IPR050320">
    <property type="entry name" value="N5-glutamine_MTase"/>
</dbReference>
<keyword evidence="1 5" id="KW-0489">Methyltransferase</keyword>
<dbReference type="InterPro" id="IPR004556">
    <property type="entry name" value="HemK-like"/>
</dbReference>
<dbReference type="InterPro" id="IPR019874">
    <property type="entry name" value="RF_methyltr_PrmC"/>
</dbReference>
<dbReference type="NCBIfam" id="TIGR00536">
    <property type="entry name" value="hemK_fam"/>
    <property type="match status" value="1"/>
</dbReference>
<dbReference type="CDD" id="cd02440">
    <property type="entry name" value="AdoMet_MTases"/>
    <property type="match status" value="1"/>
</dbReference>
<gene>
    <name evidence="5 8" type="primary">prmC</name>
    <name evidence="8" type="ORF">KP001_18545</name>
</gene>
<feature type="domain" description="Methyltransferase small" evidence="6">
    <location>
        <begin position="104"/>
        <end position="196"/>
    </location>
</feature>
<evidence type="ECO:0000313" key="9">
    <source>
        <dbReference type="Proteomes" id="UP000683559"/>
    </source>
</evidence>
<feature type="binding site" evidence="5">
    <location>
        <position position="148"/>
    </location>
    <ligand>
        <name>S-adenosyl-L-methionine</name>
        <dbReference type="ChEBI" id="CHEBI:59789"/>
    </ligand>
</feature>
<keyword evidence="9" id="KW-1185">Reference proteome</keyword>
<comment type="caution">
    <text evidence="5">Lacks conserved residue(s) required for the propagation of feature annotation.</text>
</comment>
<protein>
    <recommendedName>
        <fullName evidence="5">Release factor glutamine methyltransferase</fullName>
        <shortName evidence="5">RF MTase</shortName>
        <ecNumber evidence="5">2.1.1.297</ecNumber>
    </recommendedName>
    <alternativeName>
        <fullName evidence="5">N5-glutamine methyltransferase PrmC</fullName>
    </alternativeName>
    <alternativeName>
        <fullName evidence="5">Protein-(glutamine-N5) MTase PrmC</fullName>
    </alternativeName>
    <alternativeName>
        <fullName evidence="5">Protein-glutamine N-methyltransferase PrmC</fullName>
    </alternativeName>
</protein>
<comment type="function">
    <text evidence="5">Methylates the class 1 translation termination release factors RF1/PrfA and RF2/PrfB on the glutamine residue of the universally conserved GGQ motif.</text>
</comment>
<evidence type="ECO:0000256" key="2">
    <source>
        <dbReference type="ARBA" id="ARBA00022679"/>
    </source>
</evidence>
<dbReference type="PANTHER" id="PTHR18895">
    <property type="entry name" value="HEMK METHYLTRANSFERASE"/>
    <property type="match status" value="1"/>
</dbReference>
<dbReference type="EMBL" id="CP077683">
    <property type="protein sequence ID" value="QXE90383.1"/>
    <property type="molecule type" value="Genomic_DNA"/>
</dbReference>
<dbReference type="RefSeq" id="WP_217287024.1">
    <property type="nucleotide sequence ID" value="NZ_CP077683.1"/>
</dbReference>
<dbReference type="Proteomes" id="UP000683559">
    <property type="component" value="Chromosome"/>
</dbReference>
<accession>A0ABX8LJG1</accession>
<evidence type="ECO:0000256" key="1">
    <source>
        <dbReference type="ARBA" id="ARBA00022603"/>
    </source>
</evidence>
<dbReference type="PROSITE" id="PS00092">
    <property type="entry name" value="N6_MTASE"/>
    <property type="match status" value="1"/>
</dbReference>
<reference evidence="8 9" key="1">
    <citation type="submission" date="2021-06" db="EMBL/GenBank/DDBJ databases">
        <title>Gemonas diversity in paddy soil.</title>
        <authorList>
            <person name="Liu G."/>
        </authorList>
    </citation>
    <scope>NUCLEOTIDE SEQUENCE [LARGE SCALE GENOMIC DNA]</scope>
    <source>
        <strain evidence="8 9">RG2</strain>
    </source>
</reference>
<dbReference type="GO" id="GO:0102559">
    <property type="term" value="F:peptide chain release factor N(5)-glutamine methyltransferase activity"/>
    <property type="evidence" value="ECO:0007669"/>
    <property type="project" value="UniProtKB-EC"/>
</dbReference>
<organism evidence="8 9">
    <name type="scientific">Geomonas subterranea</name>
    <dbReference type="NCBI Taxonomy" id="2847989"/>
    <lineage>
        <taxon>Bacteria</taxon>
        <taxon>Pseudomonadati</taxon>
        <taxon>Thermodesulfobacteriota</taxon>
        <taxon>Desulfuromonadia</taxon>
        <taxon>Geobacterales</taxon>
        <taxon>Geobacteraceae</taxon>
        <taxon>Geomonas</taxon>
    </lineage>
</organism>
<feature type="binding site" evidence="5">
    <location>
        <begin position="190"/>
        <end position="193"/>
    </location>
    <ligand>
        <name>substrate</name>
    </ligand>
</feature>
<feature type="binding site" evidence="5">
    <location>
        <position position="190"/>
    </location>
    <ligand>
        <name>S-adenosyl-L-methionine</name>
        <dbReference type="ChEBI" id="CHEBI:59789"/>
    </ligand>
</feature>
<keyword evidence="3 5" id="KW-0949">S-adenosyl-L-methionine</keyword>
<evidence type="ECO:0000256" key="4">
    <source>
        <dbReference type="ARBA" id="ARBA00048391"/>
    </source>
</evidence>
<evidence type="ECO:0000259" key="7">
    <source>
        <dbReference type="Pfam" id="PF17827"/>
    </source>
</evidence>
<comment type="similarity">
    <text evidence="5">Belongs to the protein N5-glutamine methyltransferase family. PrmC subfamily.</text>
</comment>
<evidence type="ECO:0000256" key="3">
    <source>
        <dbReference type="ARBA" id="ARBA00022691"/>
    </source>
</evidence>
<proteinExistence type="inferred from homology"/>
<dbReference type="NCBIfam" id="TIGR03534">
    <property type="entry name" value="RF_mod_PrmC"/>
    <property type="match status" value="1"/>
</dbReference>
<dbReference type="InterPro" id="IPR007848">
    <property type="entry name" value="Small_mtfrase_dom"/>
</dbReference>
<keyword evidence="2 5" id="KW-0808">Transferase</keyword>
<feature type="binding site" evidence="5">
    <location>
        <begin position="125"/>
        <end position="129"/>
    </location>
    <ligand>
        <name>S-adenosyl-L-methionine</name>
        <dbReference type="ChEBI" id="CHEBI:59789"/>
    </ligand>
</feature>
<dbReference type="Pfam" id="PF05175">
    <property type="entry name" value="MTS"/>
    <property type="match status" value="1"/>
</dbReference>
<dbReference type="GO" id="GO:0032259">
    <property type="term" value="P:methylation"/>
    <property type="evidence" value="ECO:0007669"/>
    <property type="project" value="UniProtKB-KW"/>
</dbReference>
<dbReference type="Pfam" id="PF17827">
    <property type="entry name" value="PrmC_N"/>
    <property type="match status" value="1"/>
</dbReference>
<dbReference type="InterPro" id="IPR002052">
    <property type="entry name" value="DNA_methylase_N6_adenine_CS"/>
</dbReference>
<evidence type="ECO:0000259" key="6">
    <source>
        <dbReference type="Pfam" id="PF05175"/>
    </source>
</evidence>
<feature type="domain" description="Release factor glutamine methyltransferase N-terminal" evidence="7">
    <location>
        <begin position="13"/>
        <end position="82"/>
    </location>
</feature>
<comment type="catalytic activity">
    <reaction evidence="4 5">
        <text>L-glutaminyl-[peptide chain release factor] + S-adenosyl-L-methionine = N(5)-methyl-L-glutaminyl-[peptide chain release factor] + S-adenosyl-L-homocysteine + H(+)</text>
        <dbReference type="Rhea" id="RHEA:42896"/>
        <dbReference type="Rhea" id="RHEA-COMP:10271"/>
        <dbReference type="Rhea" id="RHEA-COMP:10272"/>
        <dbReference type="ChEBI" id="CHEBI:15378"/>
        <dbReference type="ChEBI" id="CHEBI:30011"/>
        <dbReference type="ChEBI" id="CHEBI:57856"/>
        <dbReference type="ChEBI" id="CHEBI:59789"/>
        <dbReference type="ChEBI" id="CHEBI:61891"/>
        <dbReference type="EC" id="2.1.1.297"/>
    </reaction>
</comment>
<evidence type="ECO:0000256" key="5">
    <source>
        <dbReference type="HAMAP-Rule" id="MF_02126"/>
    </source>
</evidence>
<name>A0ABX8LJG1_9BACT</name>
<evidence type="ECO:0000313" key="8">
    <source>
        <dbReference type="EMBL" id="QXE90383.1"/>
    </source>
</evidence>
<dbReference type="InterPro" id="IPR040758">
    <property type="entry name" value="PrmC_N"/>
</dbReference>
<dbReference type="PANTHER" id="PTHR18895:SF74">
    <property type="entry name" value="MTRF1L RELEASE FACTOR GLUTAMINE METHYLTRANSFERASE"/>
    <property type="match status" value="1"/>
</dbReference>
<dbReference type="HAMAP" id="MF_02126">
    <property type="entry name" value="RF_methyltr_PrmC"/>
    <property type="match status" value="1"/>
</dbReference>
<dbReference type="EC" id="2.1.1.297" evidence="5"/>